<proteinExistence type="predicted"/>
<dbReference type="EMBL" id="FOJN01000016">
    <property type="protein sequence ID" value="SFA60937.1"/>
    <property type="molecule type" value="Genomic_DNA"/>
</dbReference>
<protein>
    <submittedName>
        <fullName evidence="1">Uncharacterized protein</fullName>
    </submittedName>
</protein>
<organism evidence="1 2">
    <name type="scientific">Rhodococcoides kroppenstedtii</name>
    <dbReference type="NCBI Taxonomy" id="293050"/>
    <lineage>
        <taxon>Bacteria</taxon>
        <taxon>Bacillati</taxon>
        <taxon>Actinomycetota</taxon>
        <taxon>Actinomycetes</taxon>
        <taxon>Mycobacteriales</taxon>
        <taxon>Nocardiaceae</taxon>
        <taxon>Rhodococcoides</taxon>
    </lineage>
</organism>
<accession>A0A1I0UAS8</accession>
<name>A0A1I0UAS8_9NOCA</name>
<sequence>MARVADYIECTRCARRSLDLLVDLDSGECANCTPVTLPPAVAAANALNARSGFGPLERVR</sequence>
<evidence type="ECO:0000313" key="2">
    <source>
        <dbReference type="Proteomes" id="UP000182054"/>
    </source>
</evidence>
<dbReference type="GeneID" id="85487323"/>
<reference evidence="1 2" key="1">
    <citation type="submission" date="2016-10" db="EMBL/GenBank/DDBJ databases">
        <authorList>
            <person name="de Groot N.N."/>
        </authorList>
    </citation>
    <scope>NUCLEOTIDE SEQUENCE [LARGE SCALE GENOMIC DNA]</scope>
    <source>
        <strain evidence="1 2">DSM 44908</strain>
    </source>
</reference>
<dbReference type="RefSeq" id="WP_074922323.1">
    <property type="nucleotide sequence ID" value="NZ_FOJN01000016.1"/>
</dbReference>
<gene>
    <name evidence="1" type="ORF">SAMN05444374_11669</name>
</gene>
<dbReference type="AlphaFoldDB" id="A0A1I0UAS8"/>
<dbReference type="Proteomes" id="UP000182054">
    <property type="component" value="Unassembled WGS sequence"/>
</dbReference>
<evidence type="ECO:0000313" key="1">
    <source>
        <dbReference type="EMBL" id="SFA60937.1"/>
    </source>
</evidence>